<dbReference type="InterPro" id="IPR052078">
    <property type="entry name" value="Trehalose_Metab_GTase"/>
</dbReference>
<reference evidence="9" key="1">
    <citation type="submission" date="2022-11" db="EMBL/GenBank/DDBJ databases">
        <authorList>
            <person name="Petersen C."/>
        </authorList>
    </citation>
    <scope>NUCLEOTIDE SEQUENCE</scope>
    <source>
        <strain evidence="9">IBT 22155</strain>
    </source>
</reference>
<dbReference type="GeneID" id="81407453"/>
<evidence type="ECO:0000256" key="2">
    <source>
        <dbReference type="ARBA" id="ARBA00011738"/>
    </source>
</evidence>
<evidence type="ECO:0000313" key="9">
    <source>
        <dbReference type="EMBL" id="KAJ5131500.1"/>
    </source>
</evidence>
<evidence type="ECO:0000256" key="1">
    <source>
        <dbReference type="ARBA" id="ARBA00009481"/>
    </source>
</evidence>
<dbReference type="GO" id="GO:0016757">
    <property type="term" value="F:glycosyltransferase activity"/>
    <property type="evidence" value="ECO:0007669"/>
    <property type="project" value="UniProtKB-KW"/>
</dbReference>
<dbReference type="SUPFAM" id="SSF53756">
    <property type="entry name" value="UDP-Glycosyltransferase/glycogen phosphorylase"/>
    <property type="match status" value="1"/>
</dbReference>
<sequence length="683" mass="77198">MANKKYGFQRQGSVTLQRRLSQQFRRNAWLAPPSDKIYAGISASFENDQVSSISVSIRNATYLLDFIERSHAEGERPSVEILTDFLITQLRAYAERTLEKIMGAAMPQHVADSCPKLCSRLWAELDIIPLVLPDSFLMDMNETRAQIKSIDEQAEAMSQRCVRLFGPENVPLLQVGFMGQVQVDTNFHVRLSNLEDFQNTVSPETWGAVQHYASDLKRRNVKIAFFSATPQGGGVALMRHSIVRFSHTLGTDIKWYVPRPKPDVFRVTKNNHNILQGVAKPDERLSPDDQKLLTEWIDENTKRYWSCPDGPLCSPSEGGADVIVIDDPQMPGLIPIAKKAAPDRPVIFRSHIQIRSDLVNTPGTPQAEAWEFLWKQIKLADCFISHPVKAFVPQDVPPEILGYMPASTDWLDGLNKNMRDWDVAHYGRIFNAACRNADMPMIEYPDDHYIVQIARFDPAKGIFDVLASYEKFYNRLIENRPDLKPPKLLICGHGSVDDPDGAMIYDEVIEYVEHRVPHLRKFICVMRLNPLDQVLNAVLSKAAIALQLSVEEGFEVKVSEAIHKGKPVIATRAGGIPLQVEHMKNGFLVDVGDTDAVAGHLYDLWVDKALYDRMSTYAVSHVYDEVSTVGHALSWMYLFSKFSKGEPVRPHGRWINDMAFEESGIDRGDMPRLKREVEVAKMG</sequence>
<dbReference type="InterPro" id="IPR049438">
    <property type="entry name" value="TreT_GT1"/>
</dbReference>
<protein>
    <recommendedName>
        <fullName evidence="11">Glycosyl transferase family 1 domain-containing protein</fullName>
    </recommendedName>
</protein>
<dbReference type="RefSeq" id="XP_056521879.1">
    <property type="nucleotide sequence ID" value="XM_056668283.1"/>
</dbReference>
<dbReference type="PANTHER" id="PTHR47779">
    <property type="entry name" value="SYNTHASE (CCG-9), PUTATIVE (AFU_ORTHOLOGUE AFUA_3G12100)-RELATED"/>
    <property type="match status" value="1"/>
</dbReference>
<feature type="domain" description="Trehalose synthase N-terminal" evidence="8">
    <location>
        <begin position="226"/>
        <end position="389"/>
    </location>
</feature>
<evidence type="ECO:0000259" key="8">
    <source>
        <dbReference type="Pfam" id="PF21269"/>
    </source>
</evidence>
<evidence type="ECO:0000313" key="10">
    <source>
        <dbReference type="Proteomes" id="UP001149079"/>
    </source>
</evidence>
<gene>
    <name evidence="9" type="ORF">N7515_007539</name>
</gene>
<comment type="similarity">
    <text evidence="1">Belongs to the glycosyltransferase group 1 family. Glycosyltransferase 4 subfamily.</text>
</comment>
<dbReference type="GO" id="GO:0006006">
    <property type="term" value="P:glucose metabolic process"/>
    <property type="evidence" value="ECO:0007669"/>
    <property type="project" value="UniProtKB-KW"/>
</dbReference>
<dbReference type="AlphaFoldDB" id="A0A9W9GWV2"/>
<comment type="caution">
    <text evidence="9">The sequence shown here is derived from an EMBL/GenBank/DDBJ whole genome shotgun (WGS) entry which is preliminary data.</text>
</comment>
<keyword evidence="5" id="KW-0808">Transferase</keyword>
<comment type="subunit">
    <text evidence="2">Homodimer.</text>
</comment>
<feature type="domain" description="Glycosyl transferase family 1" evidence="7">
    <location>
        <begin position="445"/>
        <end position="618"/>
    </location>
</feature>
<dbReference type="PANTHER" id="PTHR47779:SF1">
    <property type="entry name" value="SYNTHASE (CCG-9), PUTATIVE (AFU_ORTHOLOGUE AFUA_3G12100)-RELATED"/>
    <property type="match status" value="1"/>
</dbReference>
<dbReference type="Gene3D" id="3.40.50.2000">
    <property type="entry name" value="Glycogen Phosphorylase B"/>
    <property type="match status" value="2"/>
</dbReference>
<evidence type="ECO:0000256" key="6">
    <source>
        <dbReference type="ARBA" id="ARBA00023277"/>
    </source>
</evidence>
<evidence type="ECO:0000256" key="4">
    <source>
        <dbReference type="ARBA" id="ARBA00022676"/>
    </source>
</evidence>
<dbReference type="Pfam" id="PF00534">
    <property type="entry name" value="Glycos_transf_1"/>
    <property type="match status" value="1"/>
</dbReference>
<dbReference type="EMBL" id="JAPQKL010000005">
    <property type="protein sequence ID" value="KAJ5131500.1"/>
    <property type="molecule type" value="Genomic_DNA"/>
</dbReference>
<reference evidence="9" key="2">
    <citation type="journal article" date="2023" name="IMA Fungus">
        <title>Comparative genomic study of the Penicillium genus elucidates a diverse pangenome and 15 lateral gene transfer events.</title>
        <authorList>
            <person name="Petersen C."/>
            <person name="Sorensen T."/>
            <person name="Nielsen M.R."/>
            <person name="Sondergaard T.E."/>
            <person name="Sorensen J.L."/>
            <person name="Fitzpatrick D.A."/>
            <person name="Frisvad J.C."/>
            <person name="Nielsen K.L."/>
        </authorList>
    </citation>
    <scope>NUCLEOTIDE SEQUENCE</scope>
    <source>
        <strain evidence="9">IBT 22155</strain>
    </source>
</reference>
<dbReference type="OrthoDB" id="937291at2759"/>
<dbReference type="InterPro" id="IPR001296">
    <property type="entry name" value="Glyco_trans_1"/>
</dbReference>
<keyword evidence="6" id="KW-0119">Carbohydrate metabolism</keyword>
<keyword evidence="4" id="KW-0328">Glycosyltransferase</keyword>
<keyword evidence="10" id="KW-1185">Reference proteome</keyword>
<accession>A0A9W9GWV2</accession>
<keyword evidence="3" id="KW-0313">Glucose metabolism</keyword>
<evidence type="ECO:0000256" key="5">
    <source>
        <dbReference type="ARBA" id="ARBA00022679"/>
    </source>
</evidence>
<dbReference type="Proteomes" id="UP001149079">
    <property type="component" value="Unassembled WGS sequence"/>
</dbReference>
<organism evidence="9 10">
    <name type="scientific">Penicillium bovifimosum</name>
    <dbReference type="NCBI Taxonomy" id="126998"/>
    <lineage>
        <taxon>Eukaryota</taxon>
        <taxon>Fungi</taxon>
        <taxon>Dikarya</taxon>
        <taxon>Ascomycota</taxon>
        <taxon>Pezizomycotina</taxon>
        <taxon>Eurotiomycetes</taxon>
        <taxon>Eurotiomycetidae</taxon>
        <taxon>Eurotiales</taxon>
        <taxon>Aspergillaceae</taxon>
        <taxon>Penicillium</taxon>
    </lineage>
</organism>
<name>A0A9W9GWV2_9EURO</name>
<proteinExistence type="inferred from homology"/>
<evidence type="ECO:0008006" key="11">
    <source>
        <dbReference type="Google" id="ProtNLM"/>
    </source>
</evidence>
<evidence type="ECO:0000259" key="7">
    <source>
        <dbReference type="Pfam" id="PF00534"/>
    </source>
</evidence>
<dbReference type="Pfam" id="PF21269">
    <property type="entry name" value="TreT_GT1"/>
    <property type="match status" value="1"/>
</dbReference>
<evidence type="ECO:0000256" key="3">
    <source>
        <dbReference type="ARBA" id="ARBA00022526"/>
    </source>
</evidence>